<sequence>MNSSEGILLQVQPFIALAPVDSLTPSSVPTATILSSVANLSNTILGSGMLAMPAAFSVVGLGFGLFLIGFAASTSALGLYLLALCAQRVGNRKTSFYAVSQLTYPRASLWVDLAIAIKCFGVSISYLIVIGQLMPQIMEYFGYTPGSLATNRRLWITVFMIVLIPLASMRRLDSLRYTSIIALCSVVYLVMIVALAFLFRDHPIPWQHIHWFKLDWNFLSVLPVFVFGFTCHQNIFSIHNEIIDNSIPRVSRVLISSIGNGSIVYILIGSLGYLTFGDDVESNILSMYKVNTFLTMGRFAVVLLSLFSYPLQCHPCRTCLLKVLDSLNTPRKTPSGQTYSSVNPDEASLEDPDAEVTPSASESEVLFFILTAGILLGTFSLALVVEKLDTVLAFVGSTGSTSISFILPGIFYLKLTSDQPPHIFESAAPLLPLGVSRHAARRFVAYCLVIYGVLVMITCLSFNITKLLK</sequence>
<dbReference type="EMBL" id="QTSX02004286">
    <property type="protein sequence ID" value="KAJ9066536.1"/>
    <property type="molecule type" value="Genomic_DNA"/>
</dbReference>
<keyword evidence="2" id="KW-1185">Reference proteome</keyword>
<protein>
    <submittedName>
        <fullName evidence="1">Uncharacterized protein</fullName>
    </submittedName>
</protein>
<evidence type="ECO:0000313" key="2">
    <source>
        <dbReference type="Proteomes" id="UP001165960"/>
    </source>
</evidence>
<reference evidence="1" key="1">
    <citation type="submission" date="2022-04" db="EMBL/GenBank/DDBJ databases">
        <title>Genome of the entomopathogenic fungus Entomophthora muscae.</title>
        <authorList>
            <person name="Elya C."/>
            <person name="Lovett B.R."/>
            <person name="Lee E."/>
            <person name="Macias A.M."/>
            <person name="Hajek A.E."/>
            <person name="De Bivort B.L."/>
            <person name="Kasson M.T."/>
            <person name="De Fine Licht H.H."/>
            <person name="Stajich J.E."/>
        </authorList>
    </citation>
    <scope>NUCLEOTIDE SEQUENCE</scope>
    <source>
        <strain evidence="1">Berkeley</strain>
    </source>
</reference>
<name>A0ACC2SWB5_9FUNG</name>
<evidence type="ECO:0000313" key="1">
    <source>
        <dbReference type="EMBL" id="KAJ9066536.1"/>
    </source>
</evidence>
<gene>
    <name evidence="1" type="ORF">DSO57_1008475</name>
</gene>
<organism evidence="1 2">
    <name type="scientific">Entomophthora muscae</name>
    <dbReference type="NCBI Taxonomy" id="34485"/>
    <lineage>
        <taxon>Eukaryota</taxon>
        <taxon>Fungi</taxon>
        <taxon>Fungi incertae sedis</taxon>
        <taxon>Zoopagomycota</taxon>
        <taxon>Entomophthoromycotina</taxon>
        <taxon>Entomophthoromycetes</taxon>
        <taxon>Entomophthorales</taxon>
        <taxon>Entomophthoraceae</taxon>
        <taxon>Entomophthora</taxon>
    </lineage>
</organism>
<comment type="caution">
    <text evidence="1">The sequence shown here is derived from an EMBL/GenBank/DDBJ whole genome shotgun (WGS) entry which is preliminary data.</text>
</comment>
<proteinExistence type="predicted"/>
<dbReference type="Proteomes" id="UP001165960">
    <property type="component" value="Unassembled WGS sequence"/>
</dbReference>
<accession>A0ACC2SWB5</accession>